<dbReference type="InterPro" id="IPR052163">
    <property type="entry name" value="DGC-Regulatory_Protein"/>
</dbReference>
<dbReference type="EMBL" id="CP030032">
    <property type="protein sequence ID" value="AWV91421.1"/>
    <property type="molecule type" value="Genomic_DNA"/>
</dbReference>
<dbReference type="PANTHER" id="PTHR46663:SF3">
    <property type="entry name" value="SLL0267 PROTEIN"/>
    <property type="match status" value="1"/>
</dbReference>
<name>A0A2Z4FQU9_9DELT</name>
<dbReference type="SUPFAM" id="SSF55785">
    <property type="entry name" value="PYP-like sensor domain (PAS domain)"/>
    <property type="match status" value="1"/>
</dbReference>
<dbReference type="SMART" id="SM00091">
    <property type="entry name" value="PAS"/>
    <property type="match status" value="1"/>
</dbReference>
<feature type="domain" description="PAS" evidence="1">
    <location>
        <begin position="4"/>
        <end position="61"/>
    </location>
</feature>
<dbReference type="Pfam" id="PF08447">
    <property type="entry name" value="PAS_3"/>
    <property type="match status" value="1"/>
</dbReference>
<dbReference type="InterPro" id="IPR003018">
    <property type="entry name" value="GAF"/>
</dbReference>
<evidence type="ECO:0000313" key="3">
    <source>
        <dbReference type="EMBL" id="AWV91421.1"/>
    </source>
</evidence>
<dbReference type="Gene3D" id="3.30.450.20">
    <property type="entry name" value="PAS domain"/>
    <property type="match status" value="1"/>
</dbReference>
<dbReference type="OrthoDB" id="5413461at2"/>
<dbReference type="NCBIfam" id="TIGR00254">
    <property type="entry name" value="GGDEF"/>
    <property type="match status" value="1"/>
</dbReference>
<dbReference type="PROSITE" id="PS50112">
    <property type="entry name" value="PAS"/>
    <property type="match status" value="1"/>
</dbReference>
<gene>
    <name evidence="3" type="ORF">DN745_12245</name>
</gene>
<reference evidence="3 4" key="1">
    <citation type="submission" date="2018-06" db="EMBL/GenBank/DDBJ databases">
        <title>Lujinxingia sediminis gen. nov. sp. nov., a new facultative anaerobic member of the class Deltaproteobacteria, and proposal of Lujinxingaceae fam. nov.</title>
        <authorList>
            <person name="Guo L.-Y."/>
            <person name="Li C.-M."/>
            <person name="Wang S."/>
            <person name="Du Z.-J."/>
        </authorList>
    </citation>
    <scope>NUCLEOTIDE SEQUENCE [LARGE SCALE GENOMIC DNA]</scope>
    <source>
        <strain evidence="3 4">FA350</strain>
    </source>
</reference>
<dbReference type="SMART" id="SM00267">
    <property type="entry name" value="GGDEF"/>
    <property type="match status" value="1"/>
</dbReference>
<dbReference type="NCBIfam" id="TIGR00229">
    <property type="entry name" value="sensory_box"/>
    <property type="match status" value="1"/>
</dbReference>
<dbReference type="Proteomes" id="UP000249799">
    <property type="component" value="Chromosome"/>
</dbReference>
<proteinExistence type="predicted"/>
<dbReference type="InterPro" id="IPR035965">
    <property type="entry name" value="PAS-like_dom_sf"/>
</dbReference>
<dbReference type="PROSITE" id="PS50887">
    <property type="entry name" value="GGDEF"/>
    <property type="match status" value="1"/>
</dbReference>
<dbReference type="KEGG" id="bsed:DN745_12245"/>
<feature type="domain" description="GGDEF" evidence="2">
    <location>
        <begin position="312"/>
        <end position="442"/>
    </location>
</feature>
<dbReference type="Gene3D" id="3.30.70.270">
    <property type="match status" value="1"/>
</dbReference>
<dbReference type="InterPro" id="IPR029787">
    <property type="entry name" value="Nucleotide_cyclase"/>
</dbReference>
<protein>
    <submittedName>
        <fullName evidence="3">Diguanylate cyclase</fullName>
    </submittedName>
</protein>
<dbReference type="Pfam" id="PF00990">
    <property type="entry name" value="GGDEF"/>
    <property type="match status" value="1"/>
</dbReference>
<dbReference type="InterPro" id="IPR013655">
    <property type="entry name" value="PAS_fold_3"/>
</dbReference>
<evidence type="ECO:0000259" key="1">
    <source>
        <dbReference type="PROSITE" id="PS50112"/>
    </source>
</evidence>
<dbReference type="InterPro" id="IPR043128">
    <property type="entry name" value="Rev_trsase/Diguanyl_cyclase"/>
</dbReference>
<dbReference type="SUPFAM" id="SSF55781">
    <property type="entry name" value="GAF domain-like"/>
    <property type="match status" value="1"/>
</dbReference>
<dbReference type="PANTHER" id="PTHR46663">
    <property type="entry name" value="DIGUANYLATE CYCLASE DGCT-RELATED"/>
    <property type="match status" value="1"/>
</dbReference>
<keyword evidence="4" id="KW-1185">Reference proteome</keyword>
<dbReference type="FunFam" id="3.30.70.270:FF:000001">
    <property type="entry name" value="Diguanylate cyclase domain protein"/>
    <property type="match status" value="1"/>
</dbReference>
<dbReference type="CDD" id="cd01949">
    <property type="entry name" value="GGDEF"/>
    <property type="match status" value="1"/>
</dbReference>
<dbReference type="SMART" id="SM00065">
    <property type="entry name" value="GAF"/>
    <property type="match status" value="1"/>
</dbReference>
<dbReference type="InterPro" id="IPR029016">
    <property type="entry name" value="GAF-like_dom_sf"/>
</dbReference>
<dbReference type="SUPFAM" id="SSF55073">
    <property type="entry name" value="Nucleotide cyclase"/>
    <property type="match status" value="1"/>
</dbReference>
<evidence type="ECO:0000313" key="4">
    <source>
        <dbReference type="Proteomes" id="UP000249799"/>
    </source>
</evidence>
<accession>A0A2Z4FQU9</accession>
<dbReference type="InterPro" id="IPR000014">
    <property type="entry name" value="PAS"/>
</dbReference>
<evidence type="ECO:0000259" key="2">
    <source>
        <dbReference type="PROSITE" id="PS50887"/>
    </source>
</evidence>
<sequence>MVVNSEFFPKVLDLLLDTVCVLDEEGRFIYASASCLDTFGYTREELNQRLFIELVHPEDLERTLQAASEDWVDKPGVHFENRYIRKDGSIVDIMWSGRWLKSEQLRIAVARDVTSLKRAQRKQAALYQISEAGQGSDGLPVLCEQIHAIVSELLSAQNFSLVLYDREREMISVPYSAGEVVSAERPQRVTPGSPIARVLAARSPVFMTVQVDSGEGQVAGAREWLGVPLLTSGAVIGALVVQGEVDTREYTKEDQELLQFVSAQIAAAIERKQAETHLRYMAGHDPLTDLPNRNLFHDRLTVAVNRAKRDNEHLALLYLDLNDFKQINDTLGHEAGDQVLREVAKRLSGCLRESDTVARIGGDEFTALLPNCQGERCLPLMINRIRDALRPPFEAGDQHLTLSASIGAAVYPEHGQNYNQLLRHADQRMYVDKARKPSASLY</sequence>
<dbReference type="InterPro" id="IPR000160">
    <property type="entry name" value="GGDEF_dom"/>
</dbReference>
<dbReference type="Pfam" id="PF13185">
    <property type="entry name" value="GAF_2"/>
    <property type="match status" value="1"/>
</dbReference>
<organism evidence="3 4">
    <name type="scientific">Bradymonas sediminis</name>
    <dbReference type="NCBI Taxonomy" id="1548548"/>
    <lineage>
        <taxon>Bacteria</taxon>
        <taxon>Deltaproteobacteria</taxon>
        <taxon>Bradymonadales</taxon>
        <taxon>Bradymonadaceae</taxon>
        <taxon>Bradymonas</taxon>
    </lineage>
</organism>
<dbReference type="Gene3D" id="3.30.450.40">
    <property type="match status" value="1"/>
</dbReference>
<dbReference type="AlphaFoldDB" id="A0A2Z4FQU9"/>
<dbReference type="CDD" id="cd00130">
    <property type="entry name" value="PAS"/>
    <property type="match status" value="1"/>
</dbReference>